<reference evidence="3 5" key="1">
    <citation type="submission" date="2019-03" db="EMBL/GenBank/DDBJ databases">
        <title>Jiella endophytica sp. nov., a novel endophytic bacterium isolated from root of Ficus microcarpa Linn. f.</title>
        <authorList>
            <person name="Tuo L."/>
        </authorList>
    </citation>
    <scope>NUCLEOTIDE SEQUENCE [LARGE SCALE GENOMIC DNA]</scope>
    <source>
        <strain evidence="3 5">CBS5Q-3</strain>
    </source>
</reference>
<feature type="signal peptide" evidence="2">
    <location>
        <begin position="1"/>
        <end position="33"/>
    </location>
</feature>
<feature type="region of interest" description="Disordered" evidence="1">
    <location>
        <begin position="44"/>
        <end position="90"/>
    </location>
</feature>
<name>A0A4Y8REF2_9HYPH</name>
<accession>A0A4Y8REF2</accession>
<evidence type="ECO:0000313" key="5">
    <source>
        <dbReference type="Proteomes" id="UP000298179"/>
    </source>
</evidence>
<keyword evidence="2" id="KW-0732">Signal</keyword>
<keyword evidence="5" id="KW-1185">Reference proteome</keyword>
<evidence type="ECO:0000313" key="4">
    <source>
        <dbReference type="EMBL" id="TFF26973.1"/>
    </source>
</evidence>
<comment type="caution">
    <text evidence="3">The sequence shown here is derived from an EMBL/GenBank/DDBJ whole genome shotgun (WGS) entry which is preliminary data.</text>
</comment>
<dbReference type="AlphaFoldDB" id="A0A4Y8REF2"/>
<protein>
    <submittedName>
        <fullName evidence="3">Uncharacterized protein</fullName>
    </submittedName>
</protein>
<organism evidence="3 5">
    <name type="scientific">Jiella endophytica</name>
    <dbReference type="NCBI Taxonomy" id="2558362"/>
    <lineage>
        <taxon>Bacteria</taxon>
        <taxon>Pseudomonadati</taxon>
        <taxon>Pseudomonadota</taxon>
        <taxon>Alphaproteobacteria</taxon>
        <taxon>Hyphomicrobiales</taxon>
        <taxon>Aurantimonadaceae</taxon>
        <taxon>Jiella</taxon>
    </lineage>
</organism>
<sequence>MAKEFVVRRANRWVTAGVIVALSAFAPVSLAFAQDGATSKPIPKGFVLPGPAPTNAPAGTGNAPSAGAPPAEGKTGGTKNPMAFAKAPAPATTDWPCIQRRVEQISAGQIWAGPPLPEAAEVDPGEELRRLVDQVAARRTPLSEAEAAVKDYLSGLPEAEREKQATAFVAVLLSRFNSERGQIMRGIERYGAKQKALAAKLREEAKTVSTRQNNPTENPTALDEARQRVLWDTRVFNERRKSLSYVCEVPTLIEQRAFALGRAAEQAL</sequence>
<dbReference type="EMBL" id="SOZD01000005">
    <property type="protein sequence ID" value="TFF20672.1"/>
    <property type="molecule type" value="Genomic_DNA"/>
</dbReference>
<dbReference type="OrthoDB" id="6159094at2"/>
<evidence type="ECO:0000256" key="2">
    <source>
        <dbReference type="SAM" id="SignalP"/>
    </source>
</evidence>
<dbReference type="Proteomes" id="UP000298179">
    <property type="component" value="Unassembled WGS sequence"/>
</dbReference>
<gene>
    <name evidence="4" type="ORF">E3C22_00350</name>
    <name evidence="3" type="ORF">E3C22_17390</name>
</gene>
<proteinExistence type="predicted"/>
<feature type="compositionally biased region" description="Low complexity" evidence="1">
    <location>
        <begin position="53"/>
        <end position="64"/>
    </location>
</feature>
<evidence type="ECO:0000256" key="1">
    <source>
        <dbReference type="SAM" id="MobiDB-lite"/>
    </source>
</evidence>
<dbReference type="RefSeq" id="WP_134759127.1">
    <property type="nucleotide sequence ID" value="NZ_SOZD01000001.1"/>
</dbReference>
<evidence type="ECO:0000313" key="3">
    <source>
        <dbReference type="EMBL" id="TFF20672.1"/>
    </source>
</evidence>
<feature type="chain" id="PRO_5036362533" evidence="2">
    <location>
        <begin position="34"/>
        <end position="268"/>
    </location>
</feature>
<dbReference type="EMBL" id="SOZD01000001">
    <property type="protein sequence ID" value="TFF26973.1"/>
    <property type="molecule type" value="Genomic_DNA"/>
</dbReference>